<evidence type="ECO:0000313" key="2">
    <source>
        <dbReference type="EMBL" id="EKC64128.1"/>
    </source>
</evidence>
<keyword evidence="1" id="KW-0472">Membrane</keyword>
<proteinExistence type="predicted"/>
<accession>K1T2P8</accession>
<dbReference type="EMBL" id="AJWY01007391">
    <property type="protein sequence ID" value="EKC64128.1"/>
    <property type="molecule type" value="Genomic_DNA"/>
</dbReference>
<evidence type="ECO:0000256" key="1">
    <source>
        <dbReference type="SAM" id="Phobius"/>
    </source>
</evidence>
<keyword evidence="1" id="KW-0812">Transmembrane</keyword>
<reference evidence="2" key="1">
    <citation type="journal article" date="2013" name="Environ. Microbiol.">
        <title>Microbiota from the distal guts of lean and obese adolescents exhibit partial functional redundancy besides clear differences in community structure.</title>
        <authorList>
            <person name="Ferrer M."/>
            <person name="Ruiz A."/>
            <person name="Lanza F."/>
            <person name="Haange S.B."/>
            <person name="Oberbach A."/>
            <person name="Till H."/>
            <person name="Bargiela R."/>
            <person name="Campoy C."/>
            <person name="Segura M.T."/>
            <person name="Richter M."/>
            <person name="von Bergen M."/>
            <person name="Seifert J."/>
            <person name="Suarez A."/>
        </authorList>
    </citation>
    <scope>NUCLEOTIDE SEQUENCE</scope>
</reference>
<keyword evidence="1" id="KW-1133">Transmembrane helix</keyword>
<feature type="non-terminal residue" evidence="2">
    <location>
        <position position="1"/>
    </location>
</feature>
<protein>
    <submittedName>
        <fullName evidence="2">Uncharacterized protein</fullName>
    </submittedName>
</protein>
<dbReference type="AlphaFoldDB" id="K1T2P8"/>
<name>K1T2P8_9ZZZZ</name>
<gene>
    <name evidence="2" type="ORF">LEA_10982</name>
</gene>
<organism evidence="2">
    <name type="scientific">human gut metagenome</name>
    <dbReference type="NCBI Taxonomy" id="408170"/>
    <lineage>
        <taxon>unclassified sequences</taxon>
        <taxon>metagenomes</taxon>
        <taxon>organismal metagenomes</taxon>
    </lineage>
</organism>
<comment type="caution">
    <text evidence="2">The sequence shown here is derived from an EMBL/GenBank/DDBJ whole genome shotgun (WGS) entry which is preliminary data.</text>
</comment>
<sequence>IVLNQLLAPILGMNAPEISAIVYTVIGIVILAVVYIA</sequence>
<feature type="transmembrane region" description="Helical" evidence="1">
    <location>
        <begin position="20"/>
        <end position="36"/>
    </location>
</feature>